<dbReference type="GO" id="GO:0004493">
    <property type="term" value="F:methylmalonyl-CoA epimerase activity"/>
    <property type="evidence" value="ECO:0007669"/>
    <property type="project" value="TreeGrafter"/>
</dbReference>
<dbReference type="InterPro" id="IPR037401">
    <property type="entry name" value="SnoaL-like"/>
</dbReference>
<dbReference type="AlphaFoldDB" id="A0A6B9ZD78"/>
<dbReference type="RefSeq" id="WP_162331404.1">
    <property type="nucleotide sequence ID" value="NZ_CP048113.1"/>
</dbReference>
<dbReference type="Proteomes" id="UP000476411">
    <property type="component" value="Chromosome"/>
</dbReference>
<dbReference type="InterPro" id="IPR029068">
    <property type="entry name" value="Glyas_Bleomycin-R_OHBP_Dase"/>
</dbReference>
<dbReference type="SUPFAM" id="SSF54593">
    <property type="entry name" value="Glyoxalase/Bleomycin resistance protein/Dihydroxybiphenyl dioxygenase"/>
    <property type="match status" value="1"/>
</dbReference>
<reference evidence="3 4" key="1">
    <citation type="submission" date="2020-01" db="EMBL/GenBank/DDBJ databases">
        <title>Complete genome sequence of Chitinophaga sp. H33E-04 isolated from quinoa roots.</title>
        <authorList>
            <person name="Weon H.-Y."/>
            <person name="Lee S.A."/>
        </authorList>
    </citation>
    <scope>NUCLEOTIDE SEQUENCE [LARGE SCALE GENOMIC DNA]</scope>
    <source>
        <strain evidence="3 4">H33E-04</strain>
    </source>
</reference>
<dbReference type="PANTHER" id="PTHR43048">
    <property type="entry name" value="METHYLMALONYL-COA EPIMERASE"/>
    <property type="match status" value="1"/>
</dbReference>
<evidence type="ECO:0000256" key="1">
    <source>
        <dbReference type="ARBA" id="ARBA00022723"/>
    </source>
</evidence>
<proteinExistence type="predicted"/>
<dbReference type="PROSITE" id="PS51819">
    <property type="entry name" value="VOC"/>
    <property type="match status" value="1"/>
</dbReference>
<dbReference type="Pfam" id="PF12680">
    <property type="entry name" value="SnoaL_2"/>
    <property type="match status" value="1"/>
</dbReference>
<accession>A0A6B9ZD78</accession>
<dbReference type="KEGG" id="chih:GWR21_08925"/>
<evidence type="ECO:0000313" key="4">
    <source>
        <dbReference type="Proteomes" id="UP000476411"/>
    </source>
</evidence>
<sequence>MSQIISTTVKDARLSQYAGKILALFAIVLATTFPAITARAQDKATLSGVDHIGINVPDLPQAVQFFSDVLGFTAVTQIGPVSLDSNWKNMNHMHAGTGPVTIKMTRAGDGANIELFYYEKNEGSQQQPGGDDIGATHIAFYTPDIKQSVAYLKSKKVTFLGEPFTMPVGDTEGETWVYFLTPWGAKMELVSYPNGKGYEKKHPAIRLWSPAASTEKPAANDTLSKAQLQQLAATHLQIWNTRDAATRLTRLETLYASDVVFVDAAYISTGLKELNDFIGHLQQQHNTFNFSLARIDANHNAVRLFWNYGDKAHPAAVKGMDLMLVENGKIKSLHAFLDTVNK</sequence>
<keyword evidence="1" id="KW-0479">Metal-binding</keyword>
<name>A0A6B9ZD78_9BACT</name>
<organism evidence="3 4">
    <name type="scientific">Chitinophaga agri</name>
    <dbReference type="NCBI Taxonomy" id="2703787"/>
    <lineage>
        <taxon>Bacteria</taxon>
        <taxon>Pseudomonadati</taxon>
        <taxon>Bacteroidota</taxon>
        <taxon>Chitinophagia</taxon>
        <taxon>Chitinophagales</taxon>
        <taxon>Chitinophagaceae</taxon>
        <taxon>Chitinophaga</taxon>
    </lineage>
</organism>
<feature type="domain" description="VOC" evidence="2">
    <location>
        <begin position="48"/>
        <end position="192"/>
    </location>
</feature>
<dbReference type="PANTHER" id="PTHR43048:SF6">
    <property type="entry name" value="BLR8189 PROTEIN"/>
    <property type="match status" value="1"/>
</dbReference>
<evidence type="ECO:0000259" key="2">
    <source>
        <dbReference type="PROSITE" id="PS51819"/>
    </source>
</evidence>
<dbReference type="EMBL" id="CP048113">
    <property type="protein sequence ID" value="QHS59709.1"/>
    <property type="molecule type" value="Genomic_DNA"/>
</dbReference>
<dbReference type="Gene3D" id="3.10.180.10">
    <property type="entry name" value="2,3-Dihydroxybiphenyl 1,2-Dioxygenase, domain 1"/>
    <property type="match status" value="1"/>
</dbReference>
<dbReference type="GO" id="GO:0046872">
    <property type="term" value="F:metal ion binding"/>
    <property type="evidence" value="ECO:0007669"/>
    <property type="project" value="UniProtKB-KW"/>
</dbReference>
<gene>
    <name evidence="3" type="ORF">GWR21_08925</name>
</gene>
<dbReference type="InterPro" id="IPR004360">
    <property type="entry name" value="Glyas_Fos-R_dOase_dom"/>
</dbReference>
<dbReference type="InterPro" id="IPR032710">
    <property type="entry name" value="NTF2-like_dom_sf"/>
</dbReference>
<dbReference type="SUPFAM" id="SSF54427">
    <property type="entry name" value="NTF2-like"/>
    <property type="match status" value="1"/>
</dbReference>
<dbReference type="Gene3D" id="3.10.450.50">
    <property type="match status" value="1"/>
</dbReference>
<dbReference type="InterPro" id="IPR051785">
    <property type="entry name" value="MMCE/EMCE_epimerase"/>
</dbReference>
<dbReference type="Pfam" id="PF00903">
    <property type="entry name" value="Glyoxalase"/>
    <property type="match status" value="1"/>
</dbReference>
<evidence type="ECO:0000313" key="3">
    <source>
        <dbReference type="EMBL" id="QHS59709.1"/>
    </source>
</evidence>
<dbReference type="GO" id="GO:0046491">
    <property type="term" value="P:L-methylmalonyl-CoA metabolic process"/>
    <property type="evidence" value="ECO:0007669"/>
    <property type="project" value="TreeGrafter"/>
</dbReference>
<protein>
    <submittedName>
        <fullName evidence="3">Glyoxalase</fullName>
    </submittedName>
</protein>
<keyword evidence="4" id="KW-1185">Reference proteome</keyword>
<dbReference type="InterPro" id="IPR037523">
    <property type="entry name" value="VOC_core"/>
</dbReference>